<protein>
    <submittedName>
        <fullName evidence="2 3">Uncharacterized protein</fullName>
    </submittedName>
</protein>
<sequence length="115" mass="13838">MECRKSRSPENLWPKLYNNCHCISGKKNRCPVKLNVLMFRNLKGKIILQKAVVDKCGKLKANQTIFKQKEKEFFLLKNNKNREKSYKKLTNSWMNNIHNKLRKMFDDNIYLRFGR</sequence>
<keyword evidence="1" id="KW-1185">Reference proteome</keyword>
<organism evidence="2">
    <name type="scientific">Strongyloides stercoralis</name>
    <name type="common">Threadworm</name>
    <dbReference type="NCBI Taxonomy" id="6248"/>
    <lineage>
        <taxon>Eukaryota</taxon>
        <taxon>Metazoa</taxon>
        <taxon>Ecdysozoa</taxon>
        <taxon>Nematoda</taxon>
        <taxon>Chromadorea</taxon>
        <taxon>Rhabditida</taxon>
        <taxon>Tylenchina</taxon>
        <taxon>Panagrolaimomorpha</taxon>
        <taxon>Strongyloidoidea</taxon>
        <taxon>Strongyloididae</taxon>
        <taxon>Strongyloides</taxon>
    </lineage>
</organism>
<dbReference type="AlphaFoldDB" id="A0A0K0EDL2"/>
<evidence type="ECO:0000313" key="1">
    <source>
        <dbReference type="Proteomes" id="UP000035681"/>
    </source>
</evidence>
<dbReference type="Proteomes" id="UP000035681">
    <property type="component" value="Unplaced"/>
</dbReference>
<dbReference type="WBParaSite" id="SSTP_0000757400.1">
    <property type="protein sequence ID" value="SSTP_0000757400.1"/>
    <property type="gene ID" value="SSTP_0000757400"/>
</dbReference>
<reference evidence="2" key="1">
    <citation type="submission" date="2015-08" db="UniProtKB">
        <authorList>
            <consortium name="WormBaseParasite"/>
        </authorList>
    </citation>
    <scope>IDENTIFICATION</scope>
</reference>
<name>A0A0K0EDL2_STRER</name>
<proteinExistence type="predicted"/>
<evidence type="ECO:0000313" key="3">
    <source>
        <dbReference type="WBParaSite" id="TCONS_00009539.p1"/>
    </source>
</evidence>
<accession>A0A0K0EDL2</accession>
<evidence type="ECO:0000313" key="2">
    <source>
        <dbReference type="WBParaSite" id="SSTP_0000757400.1"/>
    </source>
</evidence>
<dbReference type="WBParaSite" id="TCONS_00009539.p1">
    <property type="protein sequence ID" value="TCONS_00009539.p1"/>
    <property type="gene ID" value="XLOC_007335"/>
</dbReference>